<evidence type="ECO:0000256" key="3">
    <source>
        <dbReference type="ARBA" id="ARBA00023163"/>
    </source>
</evidence>
<name>A0A4V2NLL9_9GAMM</name>
<feature type="DNA-binding region" description="H-T-H motif" evidence="4">
    <location>
        <begin position="29"/>
        <end position="48"/>
    </location>
</feature>
<dbReference type="InterPro" id="IPR011075">
    <property type="entry name" value="TetR_C"/>
</dbReference>
<reference evidence="7 8" key="1">
    <citation type="submission" date="2019-02" db="EMBL/GenBank/DDBJ databases">
        <title>Dyella amyloliquefaciens sp. nov., isolated from forest soil.</title>
        <authorList>
            <person name="Gao Z.-H."/>
            <person name="Qiu L.-H."/>
        </authorList>
    </citation>
    <scope>NUCLEOTIDE SEQUENCE [LARGE SCALE GENOMIC DNA]</scope>
    <source>
        <strain evidence="7 8">KACC 12747</strain>
    </source>
</reference>
<dbReference type="InterPro" id="IPR036271">
    <property type="entry name" value="Tet_transcr_reg_TetR-rel_C_sf"/>
</dbReference>
<feature type="domain" description="HTH tetR-type" evidence="6">
    <location>
        <begin position="6"/>
        <end position="66"/>
    </location>
</feature>
<dbReference type="SUPFAM" id="SSF46689">
    <property type="entry name" value="Homeodomain-like"/>
    <property type="match status" value="1"/>
</dbReference>
<sequence length="212" mass="22582">MSGKPQFEEAAVIAAAIEVFWRHGYSAAAISDLTEATGLSRSSLYQRFRDKDGLFQEALAAYTQRVLRRMNSAKAATARGRLQAILRAFLPDRSGRPGGCLIGRSCAEISALSSDGQAAALHAATRQREIFAGLLREGVVAGELAEDADIDAMSWHYLGVLQAVLNSPQAGADPIMLDRMIDVAMAVWPSSPPKGATSRSPKKRAAKAAPDA</sequence>
<dbReference type="SUPFAM" id="SSF48498">
    <property type="entry name" value="Tetracyclin repressor-like, C-terminal domain"/>
    <property type="match status" value="1"/>
</dbReference>
<keyword evidence="2 4" id="KW-0238">DNA-binding</keyword>
<feature type="region of interest" description="Disordered" evidence="5">
    <location>
        <begin position="190"/>
        <end position="212"/>
    </location>
</feature>
<dbReference type="PRINTS" id="PR00455">
    <property type="entry name" value="HTHTETR"/>
</dbReference>
<dbReference type="Pfam" id="PF00440">
    <property type="entry name" value="TetR_N"/>
    <property type="match status" value="1"/>
</dbReference>
<dbReference type="Pfam" id="PF16925">
    <property type="entry name" value="TetR_C_13"/>
    <property type="match status" value="1"/>
</dbReference>
<dbReference type="Gene3D" id="1.10.10.60">
    <property type="entry name" value="Homeodomain-like"/>
    <property type="match status" value="1"/>
</dbReference>
<dbReference type="GO" id="GO:0003677">
    <property type="term" value="F:DNA binding"/>
    <property type="evidence" value="ECO:0007669"/>
    <property type="project" value="UniProtKB-UniRule"/>
</dbReference>
<evidence type="ECO:0000313" key="7">
    <source>
        <dbReference type="EMBL" id="TCI09641.1"/>
    </source>
</evidence>
<protein>
    <submittedName>
        <fullName evidence="7">TetR/AcrR family transcriptional regulator</fullName>
    </submittedName>
</protein>
<keyword evidence="1" id="KW-0805">Transcription regulation</keyword>
<evidence type="ECO:0000259" key="6">
    <source>
        <dbReference type="PROSITE" id="PS50977"/>
    </source>
</evidence>
<gene>
    <name evidence="7" type="ORF">EZM97_11795</name>
</gene>
<accession>A0A4V2NLL9</accession>
<dbReference type="Proteomes" id="UP000291822">
    <property type="component" value="Unassembled WGS sequence"/>
</dbReference>
<dbReference type="PROSITE" id="PS50977">
    <property type="entry name" value="HTH_TETR_2"/>
    <property type="match status" value="1"/>
</dbReference>
<dbReference type="InterPro" id="IPR001647">
    <property type="entry name" value="HTH_TetR"/>
</dbReference>
<proteinExistence type="predicted"/>
<dbReference type="Gene3D" id="1.10.357.10">
    <property type="entry name" value="Tetracycline Repressor, domain 2"/>
    <property type="match status" value="1"/>
</dbReference>
<dbReference type="EMBL" id="SJTG01000002">
    <property type="protein sequence ID" value="TCI09641.1"/>
    <property type="molecule type" value="Genomic_DNA"/>
</dbReference>
<dbReference type="PANTHER" id="PTHR47506">
    <property type="entry name" value="TRANSCRIPTIONAL REGULATORY PROTEIN"/>
    <property type="match status" value="1"/>
</dbReference>
<evidence type="ECO:0000256" key="2">
    <source>
        <dbReference type="ARBA" id="ARBA00023125"/>
    </source>
</evidence>
<evidence type="ECO:0000256" key="5">
    <source>
        <dbReference type="SAM" id="MobiDB-lite"/>
    </source>
</evidence>
<evidence type="ECO:0000256" key="4">
    <source>
        <dbReference type="PROSITE-ProRule" id="PRU00335"/>
    </source>
</evidence>
<keyword evidence="3" id="KW-0804">Transcription</keyword>
<evidence type="ECO:0000313" key="8">
    <source>
        <dbReference type="Proteomes" id="UP000291822"/>
    </source>
</evidence>
<dbReference type="InterPro" id="IPR009057">
    <property type="entry name" value="Homeodomain-like_sf"/>
</dbReference>
<evidence type="ECO:0000256" key="1">
    <source>
        <dbReference type="ARBA" id="ARBA00023015"/>
    </source>
</evidence>
<keyword evidence="8" id="KW-1185">Reference proteome</keyword>
<dbReference type="PANTHER" id="PTHR47506:SF1">
    <property type="entry name" value="HTH-TYPE TRANSCRIPTIONAL REGULATOR YJDC"/>
    <property type="match status" value="1"/>
</dbReference>
<comment type="caution">
    <text evidence="7">The sequence shown here is derived from an EMBL/GenBank/DDBJ whole genome shotgun (WGS) entry which is preliminary data.</text>
</comment>
<organism evidence="7 8">
    <name type="scientific">Dyella soli</name>
    <dbReference type="NCBI Taxonomy" id="522319"/>
    <lineage>
        <taxon>Bacteria</taxon>
        <taxon>Pseudomonadati</taxon>
        <taxon>Pseudomonadota</taxon>
        <taxon>Gammaproteobacteria</taxon>
        <taxon>Lysobacterales</taxon>
        <taxon>Rhodanobacteraceae</taxon>
        <taxon>Dyella</taxon>
    </lineage>
</organism>
<dbReference type="AlphaFoldDB" id="A0A4V2NLL9"/>
<dbReference type="RefSeq" id="WP_131406874.1">
    <property type="nucleotide sequence ID" value="NZ_SJTG01000002.1"/>
</dbReference>